<dbReference type="RefSeq" id="WP_047252524.1">
    <property type="nucleotide sequence ID" value="NZ_CP011545.1"/>
</dbReference>
<evidence type="ECO:0000313" key="13">
    <source>
        <dbReference type="Proteomes" id="UP000035540"/>
    </source>
</evidence>
<keyword evidence="13" id="KW-1185">Reference proteome</keyword>
<dbReference type="InterPro" id="IPR049734">
    <property type="entry name" value="NudC-like_C"/>
</dbReference>
<dbReference type="PANTHER" id="PTHR42904">
    <property type="entry name" value="NUDIX HYDROLASE, NUDC SUBFAMILY"/>
    <property type="match status" value="1"/>
</dbReference>
<organism evidence="12 13">
    <name type="scientific">Corynebacterium testudinoris</name>
    <dbReference type="NCBI Taxonomy" id="136857"/>
    <lineage>
        <taxon>Bacteria</taxon>
        <taxon>Bacillati</taxon>
        <taxon>Actinomycetota</taxon>
        <taxon>Actinomycetes</taxon>
        <taxon>Mycobacteriales</taxon>
        <taxon>Corynebacteriaceae</taxon>
        <taxon>Corynebacterium</taxon>
    </lineage>
</organism>
<dbReference type="InterPro" id="IPR020084">
    <property type="entry name" value="NUDIX_hydrolase_CS"/>
</dbReference>
<evidence type="ECO:0000256" key="2">
    <source>
        <dbReference type="ARBA" id="ARBA00001947"/>
    </source>
</evidence>
<dbReference type="InterPro" id="IPR015797">
    <property type="entry name" value="NUDIX_hydrolase-like_dom_sf"/>
</dbReference>
<comment type="cofactor">
    <cofactor evidence="2">
        <name>Zn(2+)</name>
        <dbReference type="ChEBI" id="CHEBI:29105"/>
    </cofactor>
</comment>
<comment type="similarity">
    <text evidence="3">Belongs to the Nudix hydrolase family. NudC subfamily.</text>
</comment>
<dbReference type="EC" id="3.6.1.22" evidence="4"/>
<dbReference type="STRING" id="136857.CTEST_03280"/>
<dbReference type="InterPro" id="IPR000086">
    <property type="entry name" value="NUDIX_hydrolase_dom"/>
</dbReference>
<dbReference type="InterPro" id="IPR050241">
    <property type="entry name" value="NAD-cap_RNA_hydrolase_NudC"/>
</dbReference>
<dbReference type="OrthoDB" id="9791656at2"/>
<dbReference type="KEGG" id="cted:CTEST_03280"/>
<dbReference type="PROSITE" id="PS51462">
    <property type="entry name" value="NUDIX"/>
    <property type="match status" value="1"/>
</dbReference>
<comment type="catalytic activity">
    <reaction evidence="9">
        <text>a 5'-end NAD(+)-phospho-ribonucleoside in mRNA + H2O = a 5'-end phospho-adenosine-phospho-ribonucleoside in mRNA + beta-nicotinamide D-ribonucleotide + 2 H(+)</text>
        <dbReference type="Rhea" id="RHEA:60876"/>
        <dbReference type="Rhea" id="RHEA-COMP:15698"/>
        <dbReference type="Rhea" id="RHEA-COMP:15719"/>
        <dbReference type="ChEBI" id="CHEBI:14649"/>
        <dbReference type="ChEBI" id="CHEBI:15377"/>
        <dbReference type="ChEBI" id="CHEBI:15378"/>
        <dbReference type="ChEBI" id="CHEBI:144029"/>
        <dbReference type="ChEBI" id="CHEBI:144051"/>
    </reaction>
    <physiologicalReaction direction="left-to-right" evidence="9">
        <dbReference type="Rhea" id="RHEA:60877"/>
    </physiologicalReaction>
</comment>
<evidence type="ECO:0000256" key="9">
    <source>
        <dbReference type="ARBA" id="ARBA00023679"/>
    </source>
</evidence>
<proteinExistence type="inferred from homology"/>
<dbReference type="GO" id="GO:0005829">
    <property type="term" value="C:cytosol"/>
    <property type="evidence" value="ECO:0007669"/>
    <property type="project" value="TreeGrafter"/>
</dbReference>
<name>A0A0G3H417_9CORY</name>
<evidence type="ECO:0000256" key="6">
    <source>
        <dbReference type="ARBA" id="ARBA00022801"/>
    </source>
</evidence>
<accession>A0A0G3H417</accession>
<keyword evidence="5" id="KW-0479">Metal-binding</keyword>
<evidence type="ECO:0000256" key="10">
    <source>
        <dbReference type="SAM" id="MobiDB-lite"/>
    </source>
</evidence>
<keyword evidence="6 12" id="KW-0378">Hydrolase</keyword>
<dbReference type="GO" id="GO:0110153">
    <property type="term" value="F:RNA NAD-cap (NMN-forming) hydrolase activity"/>
    <property type="evidence" value="ECO:0007669"/>
    <property type="project" value="RHEA"/>
</dbReference>
<dbReference type="SUPFAM" id="SSF55811">
    <property type="entry name" value="Nudix"/>
    <property type="match status" value="1"/>
</dbReference>
<evidence type="ECO:0000256" key="5">
    <source>
        <dbReference type="ARBA" id="ARBA00022723"/>
    </source>
</evidence>
<dbReference type="GO" id="GO:0006418">
    <property type="term" value="P:tRNA aminoacylation for protein translation"/>
    <property type="evidence" value="ECO:0007669"/>
    <property type="project" value="InterPro"/>
</dbReference>
<feature type="region of interest" description="Disordered" evidence="10">
    <location>
        <begin position="1"/>
        <end position="33"/>
    </location>
</feature>
<dbReference type="Pfam" id="PF00293">
    <property type="entry name" value="NUDIX"/>
    <property type="match status" value="1"/>
</dbReference>
<dbReference type="CDD" id="cd03429">
    <property type="entry name" value="NUDIX_NADH_pyrophosphatase_Nudt13"/>
    <property type="match status" value="1"/>
</dbReference>
<dbReference type="PROSITE" id="PS00893">
    <property type="entry name" value="NUDIX_BOX"/>
    <property type="match status" value="1"/>
</dbReference>
<dbReference type="PATRIC" id="fig|136857.5.peg.649"/>
<dbReference type="Proteomes" id="UP000035540">
    <property type="component" value="Chromosome"/>
</dbReference>
<evidence type="ECO:0000256" key="1">
    <source>
        <dbReference type="ARBA" id="ARBA00001946"/>
    </source>
</evidence>
<keyword evidence="7" id="KW-0460">Magnesium</keyword>
<dbReference type="Gene3D" id="3.90.79.10">
    <property type="entry name" value="Nucleoside Triphosphate Pyrophosphohydrolase"/>
    <property type="match status" value="1"/>
</dbReference>
<dbReference type="AlphaFoldDB" id="A0A0G3H417"/>
<dbReference type="GO" id="GO:0035529">
    <property type="term" value="F:NADH pyrophosphatase activity"/>
    <property type="evidence" value="ECO:0007669"/>
    <property type="project" value="TreeGrafter"/>
</dbReference>
<evidence type="ECO:0000256" key="7">
    <source>
        <dbReference type="ARBA" id="ARBA00022842"/>
    </source>
</evidence>
<comment type="cofactor">
    <cofactor evidence="1">
        <name>Mg(2+)</name>
        <dbReference type="ChEBI" id="CHEBI:18420"/>
    </cofactor>
</comment>
<dbReference type="GO" id="GO:0046872">
    <property type="term" value="F:metal ion binding"/>
    <property type="evidence" value="ECO:0007669"/>
    <property type="project" value="UniProtKB-KW"/>
</dbReference>
<evidence type="ECO:0000256" key="3">
    <source>
        <dbReference type="ARBA" id="ARBA00009595"/>
    </source>
</evidence>
<dbReference type="PANTHER" id="PTHR42904:SF6">
    <property type="entry name" value="NAD-CAPPED RNA HYDROLASE NUDT12"/>
    <property type="match status" value="1"/>
</dbReference>
<dbReference type="GO" id="GO:0006742">
    <property type="term" value="P:NADP+ catabolic process"/>
    <property type="evidence" value="ECO:0007669"/>
    <property type="project" value="TreeGrafter"/>
</dbReference>
<sequence length="240" mass="26132">MRDYLPVDPSGHVPVNAADRPVRLSTSPSPSGPAVHLGGGRWAVRVADVSPFGESVRDARFFGYDREVSRAIALLRHRDGYWFDPADGSRLTFDADGIRAVGESGRQVFPRVDPAVIGMVHLAGAERILLGRNATRGSYFSLIAGYVDAGENLEEALSREVWEEVGRRVSDVTYWGSQPWAISGSLMVGFTAVTSDRDPVGDTDGEIVETRWVSRDQLADLPLAPPGSIAHAMITDWRNS</sequence>
<feature type="domain" description="Nudix hydrolase" evidence="11">
    <location>
        <begin position="110"/>
        <end position="235"/>
    </location>
</feature>
<dbReference type="GO" id="GO:0004812">
    <property type="term" value="F:aminoacyl-tRNA ligase activity"/>
    <property type="evidence" value="ECO:0007669"/>
    <property type="project" value="InterPro"/>
</dbReference>
<keyword evidence="8" id="KW-0520">NAD</keyword>
<dbReference type="PROSITE" id="PS00178">
    <property type="entry name" value="AA_TRNA_LIGASE_I"/>
    <property type="match status" value="1"/>
</dbReference>
<evidence type="ECO:0000259" key="11">
    <source>
        <dbReference type="PROSITE" id="PS51462"/>
    </source>
</evidence>
<dbReference type="InterPro" id="IPR001412">
    <property type="entry name" value="aa-tRNA-synth_I_CS"/>
</dbReference>
<dbReference type="EMBL" id="CP011545">
    <property type="protein sequence ID" value="AKK08111.1"/>
    <property type="molecule type" value="Genomic_DNA"/>
</dbReference>
<gene>
    <name evidence="12" type="ORF">CTEST_03280</name>
</gene>
<protein>
    <recommendedName>
        <fullName evidence="4">NAD(+) diphosphatase</fullName>
        <ecNumber evidence="4">3.6.1.22</ecNumber>
    </recommendedName>
</protein>
<dbReference type="GO" id="GO:0019677">
    <property type="term" value="P:NAD+ catabolic process"/>
    <property type="evidence" value="ECO:0007669"/>
    <property type="project" value="TreeGrafter"/>
</dbReference>
<evidence type="ECO:0000313" key="12">
    <source>
        <dbReference type="EMBL" id="AKK08111.1"/>
    </source>
</evidence>
<reference evidence="12 13" key="1">
    <citation type="journal article" date="2015" name="Genome Announc.">
        <title>Complete Genome Sequence of the Type Strain Corynebacterium testudinoris DSM 44614, Recovered from Necrotic Lesions in the Mouth of a Tortoise.</title>
        <authorList>
            <person name="Ruckert C."/>
            <person name="Kriete M."/>
            <person name="Jaenicke S."/>
            <person name="Winkler A."/>
            <person name="Tauch A."/>
        </authorList>
    </citation>
    <scope>NUCLEOTIDE SEQUENCE [LARGE SCALE GENOMIC DNA]</scope>
    <source>
        <strain evidence="12 13">DSM 44614</strain>
    </source>
</reference>
<reference evidence="13" key="2">
    <citation type="submission" date="2015-05" db="EMBL/GenBank/DDBJ databases">
        <title>Complete genome sequence of Corynebacterium testudinoris DSM 44614, recovered from necrotic lesions in the mouth of a tortoise.</title>
        <authorList>
            <person name="Ruckert C."/>
            <person name="Albersmeier A."/>
            <person name="Winkler A."/>
            <person name="Tauch A."/>
        </authorList>
    </citation>
    <scope>NUCLEOTIDE SEQUENCE [LARGE SCALE GENOMIC DNA]</scope>
    <source>
        <strain evidence="13">DSM 44614</strain>
    </source>
</reference>
<evidence type="ECO:0000256" key="4">
    <source>
        <dbReference type="ARBA" id="ARBA00012381"/>
    </source>
</evidence>
<dbReference type="GO" id="GO:0005524">
    <property type="term" value="F:ATP binding"/>
    <property type="evidence" value="ECO:0007669"/>
    <property type="project" value="InterPro"/>
</dbReference>
<evidence type="ECO:0000256" key="8">
    <source>
        <dbReference type="ARBA" id="ARBA00023027"/>
    </source>
</evidence>